<dbReference type="Gene3D" id="1.20.1280.50">
    <property type="match status" value="1"/>
</dbReference>
<dbReference type="SUPFAM" id="SSF81383">
    <property type="entry name" value="F-box domain"/>
    <property type="match status" value="1"/>
</dbReference>
<evidence type="ECO:0000259" key="1">
    <source>
        <dbReference type="PROSITE" id="PS50181"/>
    </source>
</evidence>
<evidence type="ECO:0000313" key="3">
    <source>
        <dbReference type="Proteomes" id="UP000605970"/>
    </source>
</evidence>
<dbReference type="Pfam" id="PF00646">
    <property type="entry name" value="F-box"/>
    <property type="match status" value="1"/>
</dbReference>
<evidence type="ECO:0000313" key="2">
    <source>
        <dbReference type="EMBL" id="KAF7636670.1"/>
    </source>
</evidence>
<comment type="caution">
    <text evidence="2">The sequence shown here is derived from an EMBL/GenBank/DDBJ whole genome shotgun (WGS) entry which is preliminary data.</text>
</comment>
<dbReference type="OrthoDB" id="5902830at2759"/>
<dbReference type="CDD" id="cd09917">
    <property type="entry name" value="F-box_SF"/>
    <property type="match status" value="1"/>
</dbReference>
<sequence length="162" mass="19416">MKSKAKFLKLIKSLKLMEHLPPELQLKILQNLNFDELFLIKQTNRHFYDFINKYKESWARKEFNMFCFTTSSIIDEVGCFPGPQRELDKSLKEINFALNDQLKEKWLSALDKKIPVFIINNEFVSGHEPLLFLFDEINKRGFNTFEFPLYPKIISQMKFVYY</sequence>
<dbReference type="AlphaFoldDB" id="A0A8S9ZTT6"/>
<dbReference type="EMBL" id="JABEBT010000027">
    <property type="protein sequence ID" value="KAF7636670.1"/>
    <property type="molecule type" value="Genomic_DNA"/>
</dbReference>
<dbReference type="SMART" id="SM00256">
    <property type="entry name" value="FBOX"/>
    <property type="match status" value="1"/>
</dbReference>
<gene>
    <name evidence="2" type="ORF">Mgra_00003848</name>
</gene>
<name>A0A8S9ZTT6_9BILA</name>
<reference evidence="2" key="1">
    <citation type="journal article" date="2020" name="Ecol. Evol.">
        <title>Genome structure and content of the rice root-knot nematode (Meloidogyne graminicola).</title>
        <authorList>
            <person name="Phan N.T."/>
            <person name="Danchin E.G.J."/>
            <person name="Klopp C."/>
            <person name="Perfus-Barbeoch L."/>
            <person name="Kozlowski D.K."/>
            <person name="Koutsovoulos G.D."/>
            <person name="Lopez-Roques C."/>
            <person name="Bouchez O."/>
            <person name="Zahm M."/>
            <person name="Besnard G."/>
            <person name="Bellafiore S."/>
        </authorList>
    </citation>
    <scope>NUCLEOTIDE SEQUENCE</scope>
    <source>
        <strain evidence="2">VN-18</strain>
    </source>
</reference>
<dbReference type="Proteomes" id="UP000605970">
    <property type="component" value="Unassembled WGS sequence"/>
</dbReference>
<protein>
    <submittedName>
        <fullName evidence="2">F-box domain-containing protein</fullName>
    </submittedName>
</protein>
<keyword evidence="3" id="KW-1185">Reference proteome</keyword>
<organism evidence="2 3">
    <name type="scientific">Meloidogyne graminicola</name>
    <dbReference type="NCBI Taxonomy" id="189291"/>
    <lineage>
        <taxon>Eukaryota</taxon>
        <taxon>Metazoa</taxon>
        <taxon>Ecdysozoa</taxon>
        <taxon>Nematoda</taxon>
        <taxon>Chromadorea</taxon>
        <taxon>Rhabditida</taxon>
        <taxon>Tylenchina</taxon>
        <taxon>Tylenchomorpha</taxon>
        <taxon>Tylenchoidea</taxon>
        <taxon>Meloidogynidae</taxon>
        <taxon>Meloidogyninae</taxon>
        <taxon>Meloidogyne</taxon>
    </lineage>
</organism>
<accession>A0A8S9ZTT6</accession>
<dbReference type="InterPro" id="IPR036047">
    <property type="entry name" value="F-box-like_dom_sf"/>
</dbReference>
<dbReference type="InterPro" id="IPR001810">
    <property type="entry name" value="F-box_dom"/>
</dbReference>
<proteinExistence type="predicted"/>
<dbReference type="PROSITE" id="PS50181">
    <property type="entry name" value="FBOX"/>
    <property type="match status" value="1"/>
</dbReference>
<feature type="domain" description="F-box" evidence="1">
    <location>
        <begin position="14"/>
        <end position="61"/>
    </location>
</feature>